<name>A0A3M2SLY4_9HYPO</name>
<proteinExistence type="predicted"/>
<comment type="caution">
    <text evidence="4">The sequence shown here is derived from an EMBL/GenBank/DDBJ whole genome shotgun (WGS) entry which is preliminary data.</text>
</comment>
<protein>
    <submittedName>
        <fullName evidence="4">Uncharacterized protein</fullName>
    </submittedName>
</protein>
<dbReference type="Proteomes" id="UP000277212">
    <property type="component" value="Unassembled WGS sequence"/>
</dbReference>
<evidence type="ECO:0000256" key="3">
    <source>
        <dbReference type="PROSITE-ProRule" id="PRU00023"/>
    </source>
</evidence>
<accession>A0A3M2SLY4</accession>
<dbReference type="PANTHER" id="PTHR24198">
    <property type="entry name" value="ANKYRIN REPEAT AND PROTEIN KINASE DOMAIN-CONTAINING PROTEIN"/>
    <property type="match status" value="1"/>
</dbReference>
<dbReference type="Pfam" id="PF12796">
    <property type="entry name" value="Ank_2"/>
    <property type="match status" value="3"/>
</dbReference>
<sequence>MNYIYDPMEEQITELHIASLFGLATVVQDLAVYQDVNQQTARGWTPLAFAAYGAHDTVIRLLLAKYKANSNLQDKYGTSPLHLAAFYGHKSSAQLLLEVGEAAPCTRDLDDRTPLYLAVERGHVEIARLFFDKFDVDSDSKFPRDVLLCTAVAQGHEKLVELILLQPNINPDFSDPNLGYYAERTPLSWAATRDDGTISGASTSRSDGGSGDVDFEAVVDLLLKTGRVDVNAKATANFHDLDFETPYEHEHEQDQTPLLVATKSKACLGIVRLLLENGADVNARSKDDTPLSNAMKYGGGEELVTLLLEYGAIPLGELMEDRE</sequence>
<dbReference type="InterPro" id="IPR002110">
    <property type="entry name" value="Ankyrin_rpt"/>
</dbReference>
<evidence type="ECO:0000256" key="2">
    <source>
        <dbReference type="ARBA" id="ARBA00023043"/>
    </source>
</evidence>
<dbReference type="SUPFAM" id="SSF48403">
    <property type="entry name" value="Ankyrin repeat"/>
    <property type="match status" value="1"/>
</dbReference>
<keyword evidence="1" id="KW-0677">Repeat</keyword>
<feature type="repeat" description="ANK" evidence="3">
    <location>
        <begin position="110"/>
        <end position="133"/>
    </location>
</feature>
<dbReference type="PROSITE" id="PS50088">
    <property type="entry name" value="ANK_REPEAT"/>
    <property type="match status" value="3"/>
</dbReference>
<dbReference type="Gene3D" id="1.25.40.20">
    <property type="entry name" value="Ankyrin repeat-containing domain"/>
    <property type="match status" value="2"/>
</dbReference>
<dbReference type="SMART" id="SM00248">
    <property type="entry name" value="ANK"/>
    <property type="match status" value="8"/>
</dbReference>
<evidence type="ECO:0000313" key="5">
    <source>
        <dbReference type="Proteomes" id="UP000277212"/>
    </source>
</evidence>
<dbReference type="PRINTS" id="PR01415">
    <property type="entry name" value="ANKYRIN"/>
</dbReference>
<evidence type="ECO:0000313" key="4">
    <source>
        <dbReference type="EMBL" id="RMJ18245.1"/>
    </source>
</evidence>
<evidence type="ECO:0000256" key="1">
    <source>
        <dbReference type="ARBA" id="ARBA00022737"/>
    </source>
</evidence>
<reference evidence="4 5" key="1">
    <citation type="submission" date="2017-06" db="EMBL/GenBank/DDBJ databases">
        <title>Comparative genomic analysis of Ambrosia Fusariam Clade fungi.</title>
        <authorList>
            <person name="Stajich J.E."/>
            <person name="Carrillo J."/>
            <person name="Kijimoto T."/>
            <person name="Eskalen A."/>
            <person name="O'Donnell K."/>
            <person name="Kasson M."/>
        </authorList>
    </citation>
    <scope>NUCLEOTIDE SEQUENCE [LARGE SCALE GENOMIC DNA]</scope>
    <source>
        <strain evidence="4">UCR3666</strain>
    </source>
</reference>
<dbReference type="STRING" id="2010991.A0A3M2SLY4"/>
<dbReference type="InterPro" id="IPR036770">
    <property type="entry name" value="Ankyrin_rpt-contain_sf"/>
</dbReference>
<dbReference type="EMBL" id="NKUJ01000021">
    <property type="protein sequence ID" value="RMJ18245.1"/>
    <property type="molecule type" value="Genomic_DNA"/>
</dbReference>
<gene>
    <name evidence="4" type="ORF">CDV36_002071</name>
</gene>
<feature type="repeat" description="ANK" evidence="3">
    <location>
        <begin position="253"/>
        <end position="286"/>
    </location>
</feature>
<keyword evidence="5" id="KW-1185">Reference proteome</keyword>
<dbReference type="PANTHER" id="PTHR24198:SF165">
    <property type="entry name" value="ANKYRIN REPEAT-CONTAINING PROTEIN-RELATED"/>
    <property type="match status" value="1"/>
</dbReference>
<organism evidence="4 5">
    <name type="scientific">Fusarium kuroshium</name>
    <dbReference type="NCBI Taxonomy" id="2010991"/>
    <lineage>
        <taxon>Eukaryota</taxon>
        <taxon>Fungi</taxon>
        <taxon>Dikarya</taxon>
        <taxon>Ascomycota</taxon>
        <taxon>Pezizomycotina</taxon>
        <taxon>Sordariomycetes</taxon>
        <taxon>Hypocreomycetidae</taxon>
        <taxon>Hypocreales</taxon>
        <taxon>Nectriaceae</taxon>
        <taxon>Fusarium</taxon>
        <taxon>Fusarium solani species complex</taxon>
    </lineage>
</organism>
<keyword evidence="2 3" id="KW-0040">ANK repeat</keyword>
<dbReference type="AlphaFoldDB" id="A0A3M2SLY4"/>
<feature type="repeat" description="ANK" evidence="3">
    <location>
        <begin position="76"/>
        <end position="100"/>
    </location>
</feature>
<dbReference type="OrthoDB" id="20872at2759"/>
<dbReference type="PROSITE" id="PS50297">
    <property type="entry name" value="ANK_REP_REGION"/>
    <property type="match status" value="3"/>
</dbReference>